<gene>
    <name evidence="11" type="ordered locus">Dacet_2052</name>
</gene>
<dbReference type="InterPro" id="IPR007387">
    <property type="entry name" value="TRAP_DctQ"/>
</dbReference>
<feature type="transmembrane region" description="Helical" evidence="9">
    <location>
        <begin position="138"/>
        <end position="159"/>
    </location>
</feature>
<dbReference type="HOGENOM" id="CLU_086356_2_2_0"/>
<feature type="domain" description="Tripartite ATP-independent periplasmic transporters DctQ component" evidence="10">
    <location>
        <begin position="29"/>
        <end position="160"/>
    </location>
</feature>
<evidence type="ECO:0000256" key="6">
    <source>
        <dbReference type="ARBA" id="ARBA00022989"/>
    </source>
</evidence>
<dbReference type="Pfam" id="PF04290">
    <property type="entry name" value="DctQ"/>
    <property type="match status" value="1"/>
</dbReference>
<keyword evidence="4" id="KW-0997">Cell inner membrane</keyword>
<dbReference type="eggNOG" id="COG4665">
    <property type="taxonomic scope" value="Bacteria"/>
</dbReference>
<dbReference type="InParanoid" id="D4H1Q5"/>
<evidence type="ECO:0000313" key="11">
    <source>
        <dbReference type="EMBL" id="ADD68815.1"/>
    </source>
</evidence>
<comment type="subcellular location">
    <subcellularLocation>
        <location evidence="1">Cell inner membrane</location>
        <topology evidence="1">Multi-pass membrane protein</topology>
    </subcellularLocation>
</comment>
<dbReference type="Proteomes" id="UP000002012">
    <property type="component" value="Chromosome"/>
</dbReference>
<evidence type="ECO:0000256" key="5">
    <source>
        <dbReference type="ARBA" id="ARBA00022692"/>
    </source>
</evidence>
<dbReference type="OrthoDB" id="9795655at2"/>
<evidence type="ECO:0000256" key="9">
    <source>
        <dbReference type="SAM" id="Phobius"/>
    </source>
</evidence>
<dbReference type="RefSeq" id="WP_013011319.1">
    <property type="nucleotide sequence ID" value="NC_013943.1"/>
</dbReference>
<dbReference type="AlphaFoldDB" id="D4H1Q5"/>
<dbReference type="GO" id="GO:0005886">
    <property type="term" value="C:plasma membrane"/>
    <property type="evidence" value="ECO:0007669"/>
    <property type="project" value="UniProtKB-SubCell"/>
</dbReference>
<organism evidence="11 12">
    <name type="scientific">Denitrovibrio acetiphilus (strain DSM 12809 / NBRC 114555 / N2460)</name>
    <dbReference type="NCBI Taxonomy" id="522772"/>
    <lineage>
        <taxon>Bacteria</taxon>
        <taxon>Pseudomonadati</taxon>
        <taxon>Deferribacterota</taxon>
        <taxon>Deferribacteres</taxon>
        <taxon>Deferribacterales</taxon>
        <taxon>Geovibrionaceae</taxon>
        <taxon>Denitrovibrio</taxon>
    </lineage>
</organism>
<dbReference type="PANTHER" id="PTHR35011">
    <property type="entry name" value="2,3-DIKETO-L-GULONATE TRAP TRANSPORTER SMALL PERMEASE PROTEIN YIAM"/>
    <property type="match status" value="1"/>
</dbReference>
<evidence type="ECO:0000256" key="2">
    <source>
        <dbReference type="ARBA" id="ARBA00022448"/>
    </source>
</evidence>
<feature type="transmembrane region" description="Helical" evidence="9">
    <location>
        <begin position="21"/>
        <end position="43"/>
    </location>
</feature>
<dbReference type="STRING" id="522772.Dacet_2052"/>
<proteinExistence type="inferred from homology"/>
<keyword evidence="5 9" id="KW-0812">Transmembrane</keyword>
<evidence type="ECO:0000259" key="10">
    <source>
        <dbReference type="Pfam" id="PF04290"/>
    </source>
</evidence>
<keyword evidence="6 9" id="KW-1133">Transmembrane helix</keyword>
<evidence type="ECO:0000256" key="8">
    <source>
        <dbReference type="ARBA" id="ARBA00038436"/>
    </source>
</evidence>
<evidence type="ECO:0000256" key="3">
    <source>
        <dbReference type="ARBA" id="ARBA00022475"/>
    </source>
</evidence>
<dbReference type="PANTHER" id="PTHR35011:SF4">
    <property type="entry name" value="SLL1102 PROTEIN"/>
    <property type="match status" value="1"/>
</dbReference>
<keyword evidence="12" id="KW-1185">Reference proteome</keyword>
<comment type="similarity">
    <text evidence="8">Belongs to the TRAP transporter small permease family.</text>
</comment>
<dbReference type="InterPro" id="IPR055348">
    <property type="entry name" value="DctQ"/>
</dbReference>
<evidence type="ECO:0000256" key="1">
    <source>
        <dbReference type="ARBA" id="ARBA00004429"/>
    </source>
</evidence>
<feature type="transmembrane region" description="Helical" evidence="9">
    <location>
        <begin position="55"/>
        <end position="72"/>
    </location>
</feature>
<evidence type="ECO:0000256" key="7">
    <source>
        <dbReference type="ARBA" id="ARBA00023136"/>
    </source>
</evidence>
<keyword evidence="3" id="KW-1003">Cell membrane</keyword>
<evidence type="ECO:0000313" key="12">
    <source>
        <dbReference type="Proteomes" id="UP000002012"/>
    </source>
</evidence>
<dbReference type="PaxDb" id="522772-Dacet_2052"/>
<name>D4H1Q5_DENA2</name>
<protein>
    <submittedName>
        <fullName evidence="11">Tripartite ATP-independent periplasmic transporter DctQ component</fullName>
    </submittedName>
</protein>
<feature type="transmembrane region" description="Helical" evidence="9">
    <location>
        <begin position="92"/>
        <end position="118"/>
    </location>
</feature>
<keyword evidence="2" id="KW-0813">Transport</keyword>
<evidence type="ECO:0000256" key="4">
    <source>
        <dbReference type="ARBA" id="ARBA00022519"/>
    </source>
</evidence>
<dbReference type="KEGG" id="dap:Dacet_2052"/>
<accession>D4H1Q5</accession>
<reference evidence="11 12" key="1">
    <citation type="journal article" date="2010" name="Stand. Genomic Sci.">
        <title>Complete genome sequence of Denitrovibrio acetiphilus type strain (N2460).</title>
        <authorList>
            <person name="Kiss H."/>
            <person name="Lang E."/>
            <person name="Lapidus A."/>
            <person name="Copeland A."/>
            <person name="Nolan M."/>
            <person name="Glavina Del Rio T."/>
            <person name="Chen F."/>
            <person name="Lucas S."/>
            <person name="Tice H."/>
            <person name="Cheng J.F."/>
            <person name="Han C."/>
            <person name="Goodwin L."/>
            <person name="Pitluck S."/>
            <person name="Liolios K."/>
            <person name="Pati A."/>
            <person name="Ivanova N."/>
            <person name="Mavromatis K."/>
            <person name="Chen A."/>
            <person name="Palaniappan K."/>
            <person name="Land M."/>
            <person name="Hauser L."/>
            <person name="Chang Y.J."/>
            <person name="Jeffries C.D."/>
            <person name="Detter J.C."/>
            <person name="Brettin T."/>
            <person name="Spring S."/>
            <person name="Rohde M."/>
            <person name="Goker M."/>
            <person name="Woyke T."/>
            <person name="Bristow J."/>
            <person name="Eisen J.A."/>
            <person name="Markowitz V."/>
            <person name="Hugenholtz P."/>
            <person name="Kyrpides N.C."/>
            <person name="Klenk H.P."/>
        </authorList>
    </citation>
    <scope>NUCLEOTIDE SEQUENCE [LARGE SCALE GENOMIC DNA]</scope>
    <source>
        <strain evidence="12">DSM 12809 / NBRC 114555 / N2460</strain>
    </source>
</reference>
<dbReference type="EMBL" id="CP001968">
    <property type="protein sequence ID" value="ADD68815.1"/>
    <property type="molecule type" value="Genomic_DNA"/>
</dbReference>
<keyword evidence="7 9" id="KW-0472">Membrane</keyword>
<sequence precursor="true">MKFFIIISNFADRVNSAVGYLTSWITTLLVVVVSYDVFTRYVLKNSSVAVQELEWHLFALIFLLGAGYTLKLDNHVRVDVLYSRFTPKAKALVNLVGSLVFLLPFCVLVIKTSVPFIINSYHFHEVSPDPGGLPNRWMLKSVISIGFGLLFLQGLALASRSLLTLAGSRQEDNNG</sequence>